<sequence>MMKWWTEALLDELLGEDTPHGDLTTEAIGISGAPARLHMSMRAEATLCGVEVAEALFHKVGVEAERLESSGARVPAGGAILTACGAAGGVFAAWKVAQTLVEYLSGIATLTADIIAAARAVSPEVAVVTTRKTLPGAKAQMIAAIRAGGAFPHRLGLSETLLVFPEHRAFLDDTVARVAALRRAMPEKKVVVEVKTLDEVIAVLPARPDVFQCEKMTPDAIRAVVEHVEGAGSPALVAAAGGVNLQNAAAYAAAGARILVTSAPYWAKPADVKVAIGPA</sequence>
<evidence type="ECO:0000256" key="4">
    <source>
        <dbReference type="ARBA" id="ARBA00022679"/>
    </source>
</evidence>
<evidence type="ECO:0000256" key="2">
    <source>
        <dbReference type="ARBA" id="ARBA00019205"/>
    </source>
</evidence>
<evidence type="ECO:0000256" key="1">
    <source>
        <dbReference type="ARBA" id="ARBA00009400"/>
    </source>
</evidence>
<dbReference type="PANTHER" id="PTHR32179:SF4">
    <property type="entry name" value="PYROPHOSPHORYLASE MODD-RELATED"/>
    <property type="match status" value="1"/>
</dbReference>
<keyword evidence="9" id="KW-1185">Reference proteome</keyword>
<dbReference type="InterPro" id="IPR002638">
    <property type="entry name" value="Quinolinate_PRibosylTrfase_C"/>
</dbReference>
<feature type="domain" description="Quinolinate phosphoribosyl transferase N-terminal" evidence="7">
    <location>
        <begin position="22"/>
        <end position="105"/>
    </location>
</feature>
<evidence type="ECO:0000313" key="9">
    <source>
        <dbReference type="Proteomes" id="UP001241747"/>
    </source>
</evidence>
<comment type="caution">
    <text evidence="8">The sequence shown here is derived from an EMBL/GenBank/DDBJ whole genome shotgun (WGS) entry which is preliminary data.</text>
</comment>
<dbReference type="InterPro" id="IPR006242">
    <property type="entry name" value="ModD"/>
</dbReference>
<dbReference type="EMBL" id="JAUSVY010000004">
    <property type="protein sequence ID" value="MDQ0505296.1"/>
    <property type="molecule type" value="Genomic_DNA"/>
</dbReference>
<accession>A0ABU0LDT5</accession>
<dbReference type="Gene3D" id="3.20.20.70">
    <property type="entry name" value="Aldolase class I"/>
    <property type="match status" value="1"/>
</dbReference>
<dbReference type="RefSeq" id="WP_370877803.1">
    <property type="nucleotide sequence ID" value="NZ_JABWGX010000004.1"/>
</dbReference>
<dbReference type="PIRSF" id="PIRSF006250">
    <property type="entry name" value="NadC_ModD"/>
    <property type="match status" value="1"/>
</dbReference>
<dbReference type="InterPro" id="IPR037128">
    <property type="entry name" value="Quinolinate_PRibosylTase_N_sf"/>
</dbReference>
<reference evidence="8 9" key="1">
    <citation type="submission" date="2023-07" db="EMBL/GenBank/DDBJ databases">
        <title>Genomic Encyclopedia of Type Strains, Phase IV (KMG-IV): sequencing the most valuable type-strain genomes for metagenomic binning, comparative biology and taxonomic classification.</title>
        <authorList>
            <person name="Goeker M."/>
        </authorList>
    </citation>
    <scope>NUCLEOTIDE SEQUENCE [LARGE SCALE GENOMIC DNA]</scope>
    <source>
        <strain evidence="8 9">DSM 3770</strain>
    </source>
</reference>
<evidence type="ECO:0000313" key="8">
    <source>
        <dbReference type="EMBL" id="MDQ0505296.1"/>
    </source>
</evidence>
<dbReference type="PANTHER" id="PTHR32179">
    <property type="entry name" value="NICOTINATE-NUCLEOTIDE PYROPHOSPHORYLASE [CARBOXYLATING]"/>
    <property type="match status" value="1"/>
</dbReference>
<evidence type="ECO:0000256" key="3">
    <source>
        <dbReference type="ARBA" id="ARBA00022676"/>
    </source>
</evidence>
<evidence type="ECO:0000256" key="5">
    <source>
        <dbReference type="PIRNR" id="PIRNR006250"/>
    </source>
</evidence>
<dbReference type="GO" id="GO:0016757">
    <property type="term" value="F:glycosyltransferase activity"/>
    <property type="evidence" value="ECO:0007669"/>
    <property type="project" value="UniProtKB-KW"/>
</dbReference>
<feature type="domain" description="Quinolinate phosphoribosyl transferase C-terminal" evidence="6">
    <location>
        <begin position="107"/>
        <end position="274"/>
    </location>
</feature>
<dbReference type="SUPFAM" id="SSF51690">
    <property type="entry name" value="Nicotinate/Quinolinate PRTase C-terminal domain-like"/>
    <property type="match status" value="1"/>
</dbReference>
<gene>
    <name evidence="8" type="ORF">QOZ94_002092</name>
</gene>
<dbReference type="NCBIfam" id="TIGR01334">
    <property type="entry name" value="modD"/>
    <property type="match status" value="1"/>
</dbReference>
<evidence type="ECO:0000259" key="6">
    <source>
        <dbReference type="Pfam" id="PF01729"/>
    </source>
</evidence>
<keyword evidence="4 5" id="KW-0808">Transferase</keyword>
<dbReference type="SUPFAM" id="SSF54675">
    <property type="entry name" value="Nicotinate/Quinolinate PRTase N-terminal domain-like"/>
    <property type="match status" value="1"/>
</dbReference>
<organism evidence="8 9">
    <name type="scientific">Xanthobacter agilis</name>
    <dbReference type="NCBI Taxonomy" id="47492"/>
    <lineage>
        <taxon>Bacteria</taxon>
        <taxon>Pseudomonadati</taxon>
        <taxon>Pseudomonadota</taxon>
        <taxon>Alphaproteobacteria</taxon>
        <taxon>Hyphomicrobiales</taxon>
        <taxon>Xanthobacteraceae</taxon>
        <taxon>Xanthobacter</taxon>
    </lineage>
</organism>
<dbReference type="Proteomes" id="UP001241747">
    <property type="component" value="Unassembled WGS sequence"/>
</dbReference>
<name>A0ABU0LDT5_XANAG</name>
<dbReference type="Pfam" id="PF02749">
    <property type="entry name" value="QRPTase_N"/>
    <property type="match status" value="1"/>
</dbReference>
<comment type="similarity">
    <text evidence="1 5">Belongs to the NadC/ModD family.</text>
</comment>
<dbReference type="InterPro" id="IPR027277">
    <property type="entry name" value="NadC/ModD"/>
</dbReference>
<dbReference type="Gene3D" id="3.90.1170.20">
    <property type="entry name" value="Quinolinate phosphoribosyl transferase, N-terminal domain"/>
    <property type="match status" value="1"/>
</dbReference>
<dbReference type="InterPro" id="IPR022412">
    <property type="entry name" value="Quinolinate_PRibosylTrfase_N"/>
</dbReference>
<dbReference type="Pfam" id="PF01729">
    <property type="entry name" value="QRPTase_C"/>
    <property type="match status" value="1"/>
</dbReference>
<protein>
    <recommendedName>
        <fullName evidence="2">Putative pyrophosphorylase ModD</fullName>
    </recommendedName>
</protein>
<keyword evidence="3 5" id="KW-0328">Glycosyltransferase</keyword>
<proteinExistence type="inferred from homology"/>
<dbReference type="InterPro" id="IPR013785">
    <property type="entry name" value="Aldolase_TIM"/>
</dbReference>
<dbReference type="InterPro" id="IPR036068">
    <property type="entry name" value="Nicotinate_pribotase-like_C"/>
</dbReference>
<evidence type="ECO:0000259" key="7">
    <source>
        <dbReference type="Pfam" id="PF02749"/>
    </source>
</evidence>